<protein>
    <submittedName>
        <fullName evidence="3">Bgt-2952</fullName>
    </submittedName>
</protein>
<dbReference type="Pfam" id="PF00168">
    <property type="entry name" value="C2"/>
    <property type="match status" value="1"/>
</dbReference>
<evidence type="ECO:0000256" key="1">
    <source>
        <dbReference type="SAM" id="MobiDB-lite"/>
    </source>
</evidence>
<dbReference type="InterPro" id="IPR035892">
    <property type="entry name" value="C2_domain_sf"/>
</dbReference>
<dbReference type="Gene3D" id="2.60.40.150">
    <property type="entry name" value="C2 domain"/>
    <property type="match status" value="1"/>
</dbReference>
<feature type="compositionally biased region" description="Pro residues" evidence="1">
    <location>
        <begin position="396"/>
        <end position="408"/>
    </location>
</feature>
<feature type="region of interest" description="Disordered" evidence="1">
    <location>
        <begin position="658"/>
        <end position="755"/>
    </location>
</feature>
<proteinExistence type="predicted"/>
<evidence type="ECO:0000313" key="3">
    <source>
        <dbReference type="EMBL" id="SUZ10547.1"/>
    </source>
</evidence>
<feature type="compositionally biased region" description="Low complexity" evidence="1">
    <location>
        <begin position="552"/>
        <end position="585"/>
    </location>
</feature>
<dbReference type="PROSITE" id="PS50004">
    <property type="entry name" value="C2"/>
    <property type="match status" value="1"/>
</dbReference>
<feature type="region of interest" description="Disordered" evidence="1">
    <location>
        <begin position="265"/>
        <end position="313"/>
    </location>
</feature>
<dbReference type="InterPro" id="IPR000008">
    <property type="entry name" value="C2_dom"/>
</dbReference>
<dbReference type="CDD" id="cd08681">
    <property type="entry name" value="C2_fungal_Inn1p-like"/>
    <property type="match status" value="1"/>
</dbReference>
<dbReference type="PANTHER" id="PTHR47052">
    <property type="entry name" value="CONSERVED SERINE PROLINE-RICH PROTEIN (AFU_ORTHOLOGUE AFUA_2G01790)"/>
    <property type="match status" value="1"/>
</dbReference>
<dbReference type="SUPFAM" id="SSF49562">
    <property type="entry name" value="C2 domain (Calcium/lipid-binding domain, CaLB)"/>
    <property type="match status" value="1"/>
</dbReference>
<feature type="compositionally biased region" description="Basic and acidic residues" evidence="1">
    <location>
        <begin position="781"/>
        <end position="794"/>
    </location>
</feature>
<dbReference type="InterPro" id="IPR037791">
    <property type="entry name" value="C2_fungal_Inn1"/>
</dbReference>
<evidence type="ECO:0000259" key="2">
    <source>
        <dbReference type="PROSITE" id="PS50004"/>
    </source>
</evidence>
<name>A0A381LA99_BLUGR</name>
<sequence length="983" mass="109630">MPNKMKLHGLNTMHTSGIFSDMTVDGPEIGTLVVIVDRAKNLPNRKTIGKQNPYCAARLGKEAKKTETDHRGGQTPKWDQELRYTVHDSPDYYNLKVSVFNDDKKTDLIGETWVDLKEVIVPGGGQNDIWHNLSCKGKYAGEIRIEITYYDTRPKQEKIEKTKQTPSNGHESVSKAQVSSGQRQPKSTVKRRPLPSDPTTGETTTNFTTSISERSGRRPPPHDLVTSETGLASFQSKTSDFAQSPSRQVLELDQNSYRDYRESLNSVQDYGHSPRDSQEPSPRAAHRYSTRVQERNQRLNPQCPSQQSKVPENLCNPRYSTKHQGEYTNPLGSTTSVNLVQNDRYMEQELISRNDFTQNMGRNWTGMTEDNNSQEQYLPQNITYQIPTSEHFDASPPSPDGPPPPPPIHRSMNTHGVAGHSSPAVTPRRSYVFPAGIPVSPSYASPINDSKLTPLVHERNSSYQAYSPQRDQEKYQPSPNGSYQESPTQHHSYNSRYDGSSSMQPTVEDAPPSPSSGRYYSHRKKSEYQPSPCKSNKCEQIVAPIPRRLGNRQSFSSERRGSSSGSSQQYSKSSNDLSSINSRMSYIDRSAETSDSSRPGSKTSACQESRLRGQFEHHGQERANYGMPKVPVTLVPGMDPAIAQEIADRIYDEKRNNAWATSENSSQSRHQNHLHQEQAQARKIYNDSISEHGKHKNRTSDVNLPKHKSGTTSSEARRTQTNRKSVSPSPIRPGAQRMNSGVPFGPESYNALNPNMSNSASNTCLSAAYNTNTKDEAKIITPDGREIDPSDHIPESNYAPLLESRSSKKPPHTSDQIYKQHSSAQQPTAVNGRRPLQRITRPPITSTSSAPHTSANYVATNSVPQNNRTRLQKISTRISANQVKQLPTRGINSTHAGNSQDMYYSNQPEFVSTRDSNSFPRAQTMEYQSADNFTIQNYGVCTGANGYGFPDSACTVGSGTEQWSLSDEMRRIDLYSGRASSRG</sequence>
<feature type="compositionally biased region" description="Polar residues" evidence="1">
    <location>
        <begin position="843"/>
        <end position="867"/>
    </location>
</feature>
<feature type="compositionally biased region" description="Low complexity" evidence="1">
    <location>
        <begin position="199"/>
        <end position="209"/>
    </location>
</feature>
<gene>
    <name evidence="3" type="ORF">BGT96224V2_LOCUS3711</name>
</gene>
<dbReference type="AlphaFoldDB" id="A0A381LA99"/>
<organism evidence="3">
    <name type="scientific">Blumeria graminis f. sp. tritici 96224</name>
    <dbReference type="NCBI Taxonomy" id="1268274"/>
    <lineage>
        <taxon>Eukaryota</taxon>
        <taxon>Fungi</taxon>
        <taxon>Dikarya</taxon>
        <taxon>Ascomycota</taxon>
        <taxon>Pezizomycotina</taxon>
        <taxon>Leotiomycetes</taxon>
        <taxon>Erysiphales</taxon>
        <taxon>Erysiphaceae</taxon>
        <taxon>Blumeria</taxon>
    </lineage>
</organism>
<dbReference type="OrthoDB" id="270970at2759"/>
<feature type="region of interest" description="Disordered" evidence="1">
    <location>
        <begin position="461"/>
        <end position="624"/>
    </location>
</feature>
<feature type="compositionally biased region" description="Polar residues" evidence="1">
    <location>
        <begin position="226"/>
        <end position="250"/>
    </location>
</feature>
<dbReference type="InterPro" id="IPR052981">
    <property type="entry name" value="Ingression_C2_domain"/>
</dbReference>
<feature type="region of interest" description="Disordered" evidence="1">
    <location>
        <begin position="781"/>
        <end position="867"/>
    </location>
</feature>
<feature type="region of interest" description="Disordered" evidence="1">
    <location>
        <begin position="157"/>
        <end position="250"/>
    </location>
</feature>
<dbReference type="SMART" id="SM00239">
    <property type="entry name" value="C2"/>
    <property type="match status" value="1"/>
</dbReference>
<dbReference type="PANTHER" id="PTHR47052:SF3">
    <property type="entry name" value="INGRESSION PROTEIN 1"/>
    <property type="match status" value="1"/>
</dbReference>
<feature type="compositionally biased region" description="Polar residues" evidence="1">
    <location>
        <begin position="813"/>
        <end position="829"/>
    </location>
</feature>
<feature type="region of interest" description="Disordered" evidence="1">
    <location>
        <begin position="388"/>
        <end position="425"/>
    </location>
</feature>
<feature type="compositionally biased region" description="Polar residues" evidence="1">
    <location>
        <begin position="658"/>
        <end position="669"/>
    </location>
</feature>
<feature type="compositionally biased region" description="Polar residues" evidence="1">
    <location>
        <begin position="593"/>
        <end position="607"/>
    </location>
</feature>
<feature type="compositionally biased region" description="Polar residues" evidence="1">
    <location>
        <begin position="461"/>
        <end position="505"/>
    </location>
</feature>
<feature type="compositionally biased region" description="Polar residues" evidence="1">
    <location>
        <begin position="164"/>
        <end position="187"/>
    </location>
</feature>
<accession>A0A381LA99</accession>
<feature type="compositionally biased region" description="Basic and acidic residues" evidence="1">
    <location>
        <begin position="609"/>
        <end position="621"/>
    </location>
</feature>
<feature type="domain" description="C2" evidence="2">
    <location>
        <begin position="12"/>
        <end position="131"/>
    </location>
</feature>
<dbReference type="EMBL" id="UIGY01000084">
    <property type="protein sequence ID" value="SUZ10547.1"/>
    <property type="molecule type" value="Genomic_DNA"/>
</dbReference>
<reference evidence="3" key="1">
    <citation type="submission" date="2018-07" db="EMBL/GenBank/DDBJ databases">
        <authorList>
            <person name="Quirk P.G."/>
            <person name="Krulwich T.A."/>
        </authorList>
    </citation>
    <scope>NUCLEOTIDE SEQUENCE</scope>
    <source>
        <strain evidence="3">96224</strain>
    </source>
</reference>
<feature type="compositionally biased region" description="Polar residues" evidence="1">
    <location>
        <begin position="298"/>
        <end position="310"/>
    </location>
</feature>